<dbReference type="Pfam" id="PF25607">
    <property type="entry name" value="DUF7939"/>
    <property type="match status" value="1"/>
</dbReference>
<dbReference type="OrthoDB" id="5293418at2"/>
<dbReference type="STRING" id="288004.AL038_10325"/>
<name>A0A2N9YJF2_9GAMM</name>
<reference evidence="4" key="1">
    <citation type="submission" date="2016-12" db="EMBL/GenBank/DDBJ databases">
        <title>Complete Genome Sequence of Beggiatoa leptomitiformis D-401.</title>
        <authorList>
            <person name="Fomenkov A."/>
            <person name="Vincze T."/>
            <person name="Grabovich M."/>
            <person name="Anton B.P."/>
            <person name="Dubinina G."/>
            <person name="Orlova M."/>
            <person name="Belousova E."/>
            <person name="Roberts R.J."/>
        </authorList>
    </citation>
    <scope>NUCLEOTIDE SEQUENCE [LARGE SCALE GENOMIC DNA]</scope>
    <source>
        <strain evidence="4">D-401</strain>
    </source>
</reference>
<keyword evidence="1" id="KW-0472">Membrane</keyword>
<keyword evidence="1" id="KW-1133">Transmembrane helix</keyword>
<dbReference type="EMBL" id="CP018889">
    <property type="protein sequence ID" value="AUI70647.2"/>
    <property type="molecule type" value="Genomic_DNA"/>
</dbReference>
<keyword evidence="1" id="KW-0812">Transmembrane</keyword>
<dbReference type="Proteomes" id="UP000234271">
    <property type="component" value="Chromosome"/>
</dbReference>
<dbReference type="InterPro" id="IPR025738">
    <property type="entry name" value="BatD"/>
</dbReference>
<feature type="domain" description="DUF7939" evidence="2">
    <location>
        <begin position="488"/>
        <end position="569"/>
    </location>
</feature>
<accession>A0A2N9YJF2</accession>
<dbReference type="AlphaFoldDB" id="A0A2N9YJF2"/>
<sequence length="588" mass="65562">MFITANKGIMFKQIGWLWILFFYSAYGFAEGIDVDINRQQIQENESFEVTFTATGNVGTPDFKPLSQDFEILSQAQSNQVTMINRDYTNQMIWRLTLMPKHKGVLTIPEIDFGNTHSSATQITVTAEAASNSNDDKNQTLFLEVDVEPKTAYVQSQIIYTLRLFRSIDIANASLTDLKIGEGDAVVQRLGEDITYRTQRNNKQYAVVERKYAIFPQKSGTLHIEPLTLQAQLLDANRYSRSTFDSFFTQTTGTTKKITSDAVDVTVQPIPSDFTGQQWLPAKQLVLQEDWSPNPPKFKVGEPVTRTITLNANGLTAGQLPTLMNTGHLPVELKAYPDQAKPNEQMTSSGVISSRQEKIAMIPSKAGSYTLPAISIPWWNTNTNQLETATLPAQTIEVAPSAEATTNPAPIVQPTSVNATPQATPVAPTPAPVIAPSSTPALTTVTVESSFWQWVSGCLALGWFLTLLVWAWTRHQAQQVRQTNGQKKPLYLLQQACRFNDAIQAKTALLAWAKTHWQDRPPVSLGDIGVRCGEPIQHEVQTLNRLLYSQQITEWQGNTLWEAVQAYLRTQTQRKSVQTTETLAPLFKL</sequence>
<evidence type="ECO:0000313" key="4">
    <source>
        <dbReference type="Proteomes" id="UP000234271"/>
    </source>
</evidence>
<keyword evidence="4" id="KW-1185">Reference proteome</keyword>
<organism evidence="3 4">
    <name type="scientific">Beggiatoa leptomitoformis</name>
    <dbReference type="NCBI Taxonomy" id="288004"/>
    <lineage>
        <taxon>Bacteria</taxon>
        <taxon>Pseudomonadati</taxon>
        <taxon>Pseudomonadota</taxon>
        <taxon>Gammaproteobacteria</taxon>
        <taxon>Thiotrichales</taxon>
        <taxon>Thiotrichaceae</taxon>
        <taxon>Beggiatoa</taxon>
    </lineage>
</organism>
<evidence type="ECO:0000259" key="2">
    <source>
        <dbReference type="Pfam" id="PF25607"/>
    </source>
</evidence>
<dbReference type="InterPro" id="IPR057699">
    <property type="entry name" value="DUF7939"/>
</dbReference>
<dbReference type="Pfam" id="PF13584">
    <property type="entry name" value="BatD"/>
    <property type="match status" value="2"/>
</dbReference>
<evidence type="ECO:0000313" key="3">
    <source>
        <dbReference type="EMBL" id="AUI70647.2"/>
    </source>
</evidence>
<dbReference type="RefSeq" id="WP_062152547.1">
    <property type="nucleotide sequence ID" value="NZ_CP012373.2"/>
</dbReference>
<dbReference type="PANTHER" id="PTHR40940:SF1">
    <property type="entry name" value="PROTEIN BATD"/>
    <property type="match status" value="1"/>
</dbReference>
<evidence type="ECO:0000256" key="1">
    <source>
        <dbReference type="SAM" id="Phobius"/>
    </source>
</evidence>
<dbReference type="PANTHER" id="PTHR40940">
    <property type="entry name" value="PROTEIN BATD-RELATED"/>
    <property type="match status" value="1"/>
</dbReference>
<gene>
    <name evidence="3" type="ORF">BLE401_13955</name>
</gene>
<proteinExistence type="predicted"/>
<protein>
    <submittedName>
        <fullName evidence="3">Protein BatD</fullName>
    </submittedName>
</protein>
<feature type="transmembrane region" description="Helical" evidence="1">
    <location>
        <begin position="450"/>
        <end position="471"/>
    </location>
</feature>